<accession>A0A2N5WY24</accession>
<dbReference type="AlphaFoldDB" id="A0A2N5WY24"/>
<keyword evidence="2" id="KW-1185">Reference proteome</keyword>
<comment type="caution">
    <text evidence="1">The sequence shown here is derived from an EMBL/GenBank/DDBJ whole genome shotgun (WGS) entry which is preliminary data.</text>
</comment>
<organism evidence="1 2">
    <name type="scientific">Pseudohalioglobus lutimaris</name>
    <dbReference type="NCBI Taxonomy" id="1737061"/>
    <lineage>
        <taxon>Bacteria</taxon>
        <taxon>Pseudomonadati</taxon>
        <taxon>Pseudomonadota</taxon>
        <taxon>Gammaproteobacteria</taxon>
        <taxon>Cellvibrionales</taxon>
        <taxon>Halieaceae</taxon>
        <taxon>Pseudohalioglobus</taxon>
    </lineage>
</organism>
<protein>
    <submittedName>
        <fullName evidence="1">Uncharacterized protein</fullName>
    </submittedName>
</protein>
<dbReference type="Proteomes" id="UP000235005">
    <property type="component" value="Unassembled WGS sequence"/>
</dbReference>
<evidence type="ECO:0000313" key="1">
    <source>
        <dbReference type="EMBL" id="PLW67140.1"/>
    </source>
</evidence>
<proteinExistence type="predicted"/>
<name>A0A2N5WY24_9GAMM</name>
<sequence length="72" mass="8056">MGERGQFTRIYIKARKTMEQVIAGNGPIPLSYFKIASANSSRGIGANTAIEHCTAVNSRRQQQLAGKQRYQW</sequence>
<evidence type="ECO:0000313" key="2">
    <source>
        <dbReference type="Proteomes" id="UP000235005"/>
    </source>
</evidence>
<gene>
    <name evidence="1" type="ORF">C0039_18430</name>
</gene>
<dbReference type="EMBL" id="PKUS01000036">
    <property type="protein sequence ID" value="PLW67140.1"/>
    <property type="molecule type" value="Genomic_DNA"/>
</dbReference>
<reference evidence="1 2" key="1">
    <citation type="submission" date="2018-01" db="EMBL/GenBank/DDBJ databases">
        <title>The draft genome sequence of Halioglobus lutimaris HF004.</title>
        <authorList>
            <person name="Du Z.-J."/>
            <person name="Shi M.-J."/>
        </authorList>
    </citation>
    <scope>NUCLEOTIDE SEQUENCE [LARGE SCALE GENOMIC DNA]</scope>
    <source>
        <strain evidence="1 2">HF004</strain>
    </source>
</reference>